<dbReference type="KEGG" id="alq:C7Y71_006395"/>
<dbReference type="AlphaFoldDB" id="A0A5P8E6W2"/>
<protein>
    <recommendedName>
        <fullName evidence="4">Lipoprotein</fullName>
    </recommendedName>
</protein>
<evidence type="ECO:0008006" key="4">
    <source>
        <dbReference type="Google" id="ProtNLM"/>
    </source>
</evidence>
<accession>A0A5P8E6W2</accession>
<gene>
    <name evidence="2" type="ORF">C7Y71_006395</name>
</gene>
<evidence type="ECO:0000313" key="3">
    <source>
        <dbReference type="Proteomes" id="UP000249375"/>
    </source>
</evidence>
<dbReference type="RefSeq" id="WP_111899013.1">
    <property type="nucleotide sequence ID" value="NZ_CP033459.1"/>
</dbReference>
<evidence type="ECO:0000313" key="2">
    <source>
        <dbReference type="EMBL" id="QFQ12676.1"/>
    </source>
</evidence>
<name>A0A5P8E6W2_9BACT</name>
<dbReference type="Proteomes" id="UP000249375">
    <property type="component" value="Chromosome"/>
</dbReference>
<dbReference type="PROSITE" id="PS51257">
    <property type="entry name" value="PROKAR_LIPOPROTEIN"/>
    <property type="match status" value="1"/>
</dbReference>
<sequence length="194" mass="21785">MQKLLFIAVALVIITLTSCRNNSPSPEERAEAKRAGAIQITEDTASKKTDISDTAQTESKPRTMDMRSETALKSRIEAIYREVLTNQSRSYMVQKPSVNHISPAPKNVEYFTSRFAREAEKLPCTTCDEYSVWEGEFQGSGTGTTRLSAIDSTRISGDSALVFITLNTAQQSVTQTRTLRLLFQRENWFVDGFR</sequence>
<reference evidence="2 3" key="1">
    <citation type="submission" date="2018-11" db="EMBL/GenBank/DDBJ databases">
        <authorList>
            <person name="Na S.W."/>
            <person name="Baik M."/>
        </authorList>
    </citation>
    <scope>NUCLEOTIDE SEQUENCE [LARGE SCALE GENOMIC DNA]</scope>
    <source>
        <strain evidence="2 3">E39</strain>
    </source>
</reference>
<keyword evidence="3" id="KW-1185">Reference proteome</keyword>
<evidence type="ECO:0000256" key="1">
    <source>
        <dbReference type="SAM" id="MobiDB-lite"/>
    </source>
</evidence>
<dbReference type="EMBL" id="CP033459">
    <property type="protein sequence ID" value="QFQ12676.1"/>
    <property type="molecule type" value="Genomic_DNA"/>
</dbReference>
<organism evidence="2 3">
    <name type="scientific">Pseudoprevotella muciniphila</name>
    <dbReference type="NCBI Taxonomy" id="2133944"/>
    <lineage>
        <taxon>Bacteria</taxon>
        <taxon>Pseudomonadati</taxon>
        <taxon>Bacteroidota</taxon>
        <taxon>Bacteroidia</taxon>
        <taxon>Bacteroidales</taxon>
        <taxon>Prevotellaceae</taxon>
        <taxon>Pseudoprevotella</taxon>
    </lineage>
</organism>
<feature type="region of interest" description="Disordered" evidence="1">
    <location>
        <begin position="20"/>
        <end position="67"/>
    </location>
</feature>
<proteinExistence type="predicted"/>